<protein>
    <submittedName>
        <fullName evidence="1">Uncharacterized protein</fullName>
    </submittedName>
</protein>
<organism evidence="1 2">
    <name type="scientific">Psilocybe cf. subviscida</name>
    <dbReference type="NCBI Taxonomy" id="2480587"/>
    <lineage>
        <taxon>Eukaryota</taxon>
        <taxon>Fungi</taxon>
        <taxon>Dikarya</taxon>
        <taxon>Basidiomycota</taxon>
        <taxon>Agaricomycotina</taxon>
        <taxon>Agaricomycetes</taxon>
        <taxon>Agaricomycetidae</taxon>
        <taxon>Agaricales</taxon>
        <taxon>Agaricineae</taxon>
        <taxon>Strophariaceae</taxon>
        <taxon>Psilocybe</taxon>
    </lineage>
</organism>
<accession>A0A8H5EUN2</accession>
<evidence type="ECO:0000313" key="2">
    <source>
        <dbReference type="Proteomes" id="UP000567179"/>
    </source>
</evidence>
<dbReference type="Proteomes" id="UP000567179">
    <property type="component" value="Unassembled WGS sequence"/>
</dbReference>
<comment type="caution">
    <text evidence="1">The sequence shown here is derived from an EMBL/GenBank/DDBJ whole genome shotgun (WGS) entry which is preliminary data.</text>
</comment>
<dbReference type="OrthoDB" id="2976199at2759"/>
<sequence>MSRHPRKSRPSQKSSPVGTMKDISAIFRTYNWFSGEIKKLEEDLARFSVNIRRQRMNCLPISRLPVEMEFEFSLFTSATDGEASLWANLLPQPSITLCDALPPCKKENDLPGSNTDYLEPMALYLEMLTLDGTQLKRFSDMVALSANIASINITIGHKGKLRLGLLLADLTDAYCDYYFLLHVTLERFSSEGVPHLSSGRADLSSLLNRRTHGASGGLGQHQQQAPGPRSL</sequence>
<keyword evidence="2" id="KW-1185">Reference proteome</keyword>
<gene>
    <name evidence="1" type="ORF">D9619_003504</name>
</gene>
<reference evidence="1 2" key="1">
    <citation type="journal article" date="2020" name="ISME J.">
        <title>Uncovering the hidden diversity of litter-decomposition mechanisms in mushroom-forming fungi.</title>
        <authorList>
            <person name="Floudas D."/>
            <person name="Bentzer J."/>
            <person name="Ahren D."/>
            <person name="Johansson T."/>
            <person name="Persson P."/>
            <person name="Tunlid A."/>
        </authorList>
    </citation>
    <scope>NUCLEOTIDE SEQUENCE [LARGE SCALE GENOMIC DNA]</scope>
    <source>
        <strain evidence="1 2">CBS 101986</strain>
    </source>
</reference>
<dbReference type="EMBL" id="JAACJJ010000056">
    <property type="protein sequence ID" value="KAF5312971.1"/>
    <property type="molecule type" value="Genomic_DNA"/>
</dbReference>
<name>A0A8H5EUN2_9AGAR</name>
<evidence type="ECO:0000313" key="1">
    <source>
        <dbReference type="EMBL" id="KAF5312971.1"/>
    </source>
</evidence>
<dbReference type="AlphaFoldDB" id="A0A8H5EUN2"/>
<proteinExistence type="predicted"/>